<organism evidence="16">
    <name type="scientific">freshwater metagenome</name>
    <dbReference type="NCBI Taxonomy" id="449393"/>
    <lineage>
        <taxon>unclassified sequences</taxon>
        <taxon>metagenomes</taxon>
        <taxon>ecological metagenomes</taxon>
    </lineage>
</organism>
<evidence type="ECO:0000256" key="4">
    <source>
        <dbReference type="ARBA" id="ARBA00022741"/>
    </source>
</evidence>
<dbReference type="InterPro" id="IPR007693">
    <property type="entry name" value="DNA_helicase_DnaB-like_N"/>
</dbReference>
<evidence type="ECO:0000256" key="2">
    <source>
        <dbReference type="ARBA" id="ARBA00022515"/>
    </source>
</evidence>
<dbReference type="EMBL" id="CAFBPQ010000065">
    <property type="protein sequence ID" value="CAB5031773.1"/>
    <property type="molecule type" value="Genomic_DNA"/>
</dbReference>
<evidence type="ECO:0000256" key="9">
    <source>
        <dbReference type="ARBA" id="ARBA00023235"/>
    </source>
</evidence>
<dbReference type="FunFam" id="3.40.50.300:FF:000076">
    <property type="entry name" value="Replicative DNA helicase"/>
    <property type="match status" value="1"/>
</dbReference>
<dbReference type="PROSITE" id="PS51199">
    <property type="entry name" value="SF4_HELICASE"/>
    <property type="match status" value="1"/>
</dbReference>
<sequence length="454" mass="49905">MVQALPVETSRGSGRVPPHNLEAEESLLGAMLLSRDAISVATETRVETSDFYKPAHAHIYDAILALYALGEPVDPVTVAEELRRVDLIDALGGRATLLRLQAQTPASANAVHYAKIVNELALLRRLIAVAGDIAEMGYTDTGEVIETLDRAESLVFEVAQHRVTDSMTNVHDALQMTLDQLESLFGTDGEITGARTGYTELDNMLLGLQPSNLIVVAARPGAGKTAFALGAAASVAMTARRPVMFFSMEMGVLELTKRLLAAEARVDLRRLQTGNIPTDDWTRLSHGVGRLGEAPLFIDDNPHCTVMEMRAKARRVKARNGDLGLIVVDYLQLMTPSTSRRSENRQVEVAEISRGLKILARELDCPVMALSQLNRQLEYRQDKRPMLADLRESGSLEQDADVVMFLYRDDMYNPNSEDRGMAEVIVSKHRNGPTGVTKLSFASNFTRFADMAKD</sequence>
<evidence type="ECO:0000256" key="1">
    <source>
        <dbReference type="ARBA" id="ARBA00008428"/>
    </source>
</evidence>
<dbReference type="PANTHER" id="PTHR30153">
    <property type="entry name" value="REPLICATIVE DNA HELICASE DNAB"/>
    <property type="match status" value="1"/>
</dbReference>
<evidence type="ECO:0000256" key="6">
    <source>
        <dbReference type="ARBA" id="ARBA00022806"/>
    </source>
</evidence>
<evidence type="ECO:0000256" key="8">
    <source>
        <dbReference type="ARBA" id="ARBA00023125"/>
    </source>
</evidence>
<dbReference type="FunFam" id="1.10.860.10:FF:000001">
    <property type="entry name" value="Replicative DNA helicase"/>
    <property type="match status" value="1"/>
</dbReference>
<evidence type="ECO:0000259" key="12">
    <source>
        <dbReference type="PROSITE" id="PS51199"/>
    </source>
</evidence>
<dbReference type="Gene3D" id="1.10.860.10">
    <property type="entry name" value="DNAb Helicase, Chain A"/>
    <property type="match status" value="1"/>
</dbReference>
<keyword evidence="4" id="KW-0547">Nucleotide-binding</keyword>
<keyword evidence="8" id="KW-0238">DNA-binding</keyword>
<evidence type="ECO:0000313" key="15">
    <source>
        <dbReference type="EMBL" id="CAB4980877.1"/>
    </source>
</evidence>
<keyword evidence="7" id="KW-0067">ATP-binding</keyword>
<protein>
    <recommendedName>
        <fullName evidence="10">DNA 5'-3' helicase</fullName>
        <ecNumber evidence="10">5.6.2.3</ecNumber>
    </recommendedName>
</protein>
<dbReference type="Pfam" id="PF00772">
    <property type="entry name" value="DnaB"/>
    <property type="match status" value="1"/>
</dbReference>
<evidence type="ECO:0000256" key="11">
    <source>
        <dbReference type="ARBA" id="ARBA00048954"/>
    </source>
</evidence>
<evidence type="ECO:0000313" key="16">
    <source>
        <dbReference type="EMBL" id="CAB5031773.1"/>
    </source>
</evidence>
<evidence type="ECO:0000256" key="7">
    <source>
        <dbReference type="ARBA" id="ARBA00022840"/>
    </source>
</evidence>
<dbReference type="InterPro" id="IPR036185">
    <property type="entry name" value="DNA_heli_DnaB-like_N_sf"/>
</dbReference>
<keyword evidence="2" id="KW-0639">Primosome</keyword>
<dbReference type="InterPro" id="IPR027417">
    <property type="entry name" value="P-loop_NTPase"/>
</dbReference>
<comment type="similarity">
    <text evidence="1">Belongs to the helicase family. DnaB subfamily.</text>
</comment>
<dbReference type="GO" id="GO:0005524">
    <property type="term" value="F:ATP binding"/>
    <property type="evidence" value="ECO:0007669"/>
    <property type="project" value="UniProtKB-KW"/>
</dbReference>
<gene>
    <name evidence="13" type="ORF">UFOPK2683_00104</name>
    <name evidence="14" type="ORF">UFOPK3605_00882</name>
    <name evidence="15" type="ORF">UFOPK3897_01105</name>
    <name evidence="16" type="ORF">UFOPK4121_01453</name>
</gene>
<dbReference type="EMBL" id="CAEZYK010000003">
    <property type="protein sequence ID" value="CAB4712938.1"/>
    <property type="molecule type" value="Genomic_DNA"/>
</dbReference>
<keyword evidence="3" id="KW-0235">DNA replication</keyword>
<keyword evidence="5" id="KW-0378">Hydrolase</keyword>
<dbReference type="GO" id="GO:0043139">
    <property type="term" value="F:5'-3' DNA helicase activity"/>
    <property type="evidence" value="ECO:0007669"/>
    <property type="project" value="UniProtKB-EC"/>
</dbReference>
<dbReference type="NCBIfam" id="TIGR00665">
    <property type="entry name" value="DnaB"/>
    <property type="match status" value="1"/>
</dbReference>
<dbReference type="EC" id="5.6.2.3" evidence="10"/>
<dbReference type="CDD" id="cd00984">
    <property type="entry name" value="DnaB_C"/>
    <property type="match status" value="1"/>
</dbReference>
<evidence type="ECO:0000313" key="14">
    <source>
        <dbReference type="EMBL" id="CAB4907696.1"/>
    </source>
</evidence>
<reference evidence="16" key="1">
    <citation type="submission" date="2020-05" db="EMBL/GenBank/DDBJ databases">
        <authorList>
            <person name="Chiriac C."/>
            <person name="Salcher M."/>
            <person name="Ghai R."/>
            <person name="Kavagutti S V."/>
        </authorList>
    </citation>
    <scope>NUCLEOTIDE SEQUENCE</scope>
</reference>
<dbReference type="GO" id="GO:0016787">
    <property type="term" value="F:hydrolase activity"/>
    <property type="evidence" value="ECO:0007669"/>
    <property type="project" value="UniProtKB-KW"/>
</dbReference>
<accession>A0A6J7RS59</accession>
<dbReference type="GO" id="GO:0003677">
    <property type="term" value="F:DNA binding"/>
    <property type="evidence" value="ECO:0007669"/>
    <property type="project" value="UniProtKB-KW"/>
</dbReference>
<evidence type="ECO:0000256" key="5">
    <source>
        <dbReference type="ARBA" id="ARBA00022801"/>
    </source>
</evidence>
<dbReference type="NCBIfam" id="NF004384">
    <property type="entry name" value="PRK05748.1"/>
    <property type="match status" value="1"/>
</dbReference>
<proteinExistence type="inferred from homology"/>
<dbReference type="Pfam" id="PF03796">
    <property type="entry name" value="DnaB_C"/>
    <property type="match status" value="1"/>
</dbReference>
<evidence type="ECO:0000256" key="10">
    <source>
        <dbReference type="ARBA" id="ARBA00044969"/>
    </source>
</evidence>
<dbReference type="GO" id="GO:0006269">
    <property type="term" value="P:DNA replication, synthesis of primer"/>
    <property type="evidence" value="ECO:0007669"/>
    <property type="project" value="UniProtKB-KW"/>
</dbReference>
<name>A0A6J7RS59_9ZZZZ</name>
<dbReference type="AlphaFoldDB" id="A0A6J7RS59"/>
<dbReference type="GO" id="GO:0042802">
    <property type="term" value="F:identical protein binding"/>
    <property type="evidence" value="ECO:0007669"/>
    <property type="project" value="UniProtKB-ARBA"/>
</dbReference>
<dbReference type="InterPro" id="IPR007694">
    <property type="entry name" value="DNA_helicase_DnaB-like_C"/>
</dbReference>
<dbReference type="Gene3D" id="3.40.50.300">
    <property type="entry name" value="P-loop containing nucleotide triphosphate hydrolases"/>
    <property type="match status" value="1"/>
</dbReference>
<dbReference type="GO" id="GO:0005829">
    <property type="term" value="C:cytosol"/>
    <property type="evidence" value="ECO:0007669"/>
    <property type="project" value="TreeGrafter"/>
</dbReference>
<dbReference type="EMBL" id="CAFBOF010000025">
    <property type="protein sequence ID" value="CAB4980877.1"/>
    <property type="molecule type" value="Genomic_DNA"/>
</dbReference>
<dbReference type="SUPFAM" id="SSF52540">
    <property type="entry name" value="P-loop containing nucleoside triphosphate hydrolases"/>
    <property type="match status" value="1"/>
</dbReference>
<dbReference type="InterPro" id="IPR016136">
    <property type="entry name" value="DNA_helicase_N/primase_C"/>
</dbReference>
<dbReference type="EMBL" id="CAFBMM010000039">
    <property type="protein sequence ID" value="CAB4907696.1"/>
    <property type="molecule type" value="Genomic_DNA"/>
</dbReference>
<keyword evidence="6" id="KW-0347">Helicase</keyword>
<comment type="catalytic activity">
    <reaction evidence="11">
        <text>ATP + H2O = ADP + phosphate + H(+)</text>
        <dbReference type="Rhea" id="RHEA:13065"/>
        <dbReference type="ChEBI" id="CHEBI:15377"/>
        <dbReference type="ChEBI" id="CHEBI:15378"/>
        <dbReference type="ChEBI" id="CHEBI:30616"/>
        <dbReference type="ChEBI" id="CHEBI:43474"/>
        <dbReference type="ChEBI" id="CHEBI:456216"/>
        <dbReference type="EC" id="5.6.2.3"/>
    </reaction>
</comment>
<dbReference type="PANTHER" id="PTHR30153:SF2">
    <property type="entry name" value="REPLICATIVE DNA HELICASE"/>
    <property type="match status" value="1"/>
</dbReference>
<feature type="domain" description="SF4 helicase" evidence="12">
    <location>
        <begin position="187"/>
        <end position="454"/>
    </location>
</feature>
<dbReference type="SUPFAM" id="SSF48024">
    <property type="entry name" value="N-terminal domain of DnaB helicase"/>
    <property type="match status" value="1"/>
</dbReference>
<keyword evidence="9" id="KW-0413">Isomerase</keyword>
<dbReference type="InterPro" id="IPR007692">
    <property type="entry name" value="DNA_helicase_DnaB"/>
</dbReference>
<evidence type="ECO:0000256" key="3">
    <source>
        <dbReference type="ARBA" id="ARBA00022705"/>
    </source>
</evidence>
<dbReference type="GO" id="GO:1990077">
    <property type="term" value="C:primosome complex"/>
    <property type="evidence" value="ECO:0007669"/>
    <property type="project" value="UniProtKB-KW"/>
</dbReference>
<evidence type="ECO:0000313" key="13">
    <source>
        <dbReference type="EMBL" id="CAB4712938.1"/>
    </source>
</evidence>